<dbReference type="Pfam" id="PF00153">
    <property type="entry name" value="Mito_carr"/>
    <property type="match status" value="2"/>
</dbReference>
<keyword evidence="6" id="KW-1133">Transmembrane helix</keyword>
<accession>A0A024TTT7</accession>
<evidence type="ECO:0000313" key="11">
    <source>
        <dbReference type="EMBL" id="ETV97413.1"/>
    </source>
</evidence>
<dbReference type="PANTHER" id="PTHR45788:SF4">
    <property type="entry name" value="TRICARBOXYLATE TRANSPORT PROTEIN, MITOCHONDRIAL"/>
    <property type="match status" value="1"/>
</dbReference>
<dbReference type="PROSITE" id="PS50920">
    <property type="entry name" value="SOLCAR"/>
    <property type="match status" value="1"/>
</dbReference>
<dbReference type="InterPro" id="IPR023395">
    <property type="entry name" value="MCP_dom_sf"/>
</dbReference>
<organism evidence="11">
    <name type="scientific">Aphanomyces invadans</name>
    <dbReference type="NCBI Taxonomy" id="157072"/>
    <lineage>
        <taxon>Eukaryota</taxon>
        <taxon>Sar</taxon>
        <taxon>Stramenopiles</taxon>
        <taxon>Oomycota</taxon>
        <taxon>Saprolegniomycetes</taxon>
        <taxon>Saprolegniales</taxon>
        <taxon>Verrucalvaceae</taxon>
        <taxon>Aphanomyces</taxon>
    </lineage>
</organism>
<proteinExistence type="inferred from homology"/>
<keyword evidence="3 10" id="KW-0813">Transport</keyword>
<comment type="similarity">
    <text evidence="2 10">Belongs to the mitochondrial carrier (TC 2.A.29) family.</text>
</comment>
<dbReference type="OrthoDB" id="44467at2759"/>
<evidence type="ECO:0000256" key="4">
    <source>
        <dbReference type="ARBA" id="ARBA00022692"/>
    </source>
</evidence>
<dbReference type="PANTHER" id="PTHR45788">
    <property type="entry name" value="SUCCINATE/FUMARATE MITOCHONDRIAL TRANSPORTER-RELATED"/>
    <property type="match status" value="1"/>
</dbReference>
<sequence length="301" mass="31966">MANDASASATTHQLSISARTPLTGLQHAAIGSASGIFEVCCQQPLLYIKNCIQQNQPISLRPSVLYRGVGVMCVSIAPVSGVQFAVNGMLSSYLQQLGGDVASSDTSRIATASFAGICSSLLSSPAELVMTLQQRTGHSMVRTTQDVVRAFGVTRLYKALPLTMAREIVWCASFLALGPVFGQKLHVHFPTTFGSLQDASLSQRTAASLAGSVAAGLVAVFATQPVDTVKTILQGKALESTPSYALTEVKSLWSQGGLPHLYKGTVPRGLRLIGAVFILSETKKVLEDQMHRFRESNVALL</sequence>
<evidence type="ECO:0000256" key="10">
    <source>
        <dbReference type="RuleBase" id="RU000488"/>
    </source>
</evidence>
<evidence type="ECO:0000256" key="9">
    <source>
        <dbReference type="PROSITE-ProRule" id="PRU00282"/>
    </source>
</evidence>
<evidence type="ECO:0000256" key="2">
    <source>
        <dbReference type="ARBA" id="ARBA00006375"/>
    </source>
</evidence>
<evidence type="ECO:0000256" key="1">
    <source>
        <dbReference type="ARBA" id="ARBA00004225"/>
    </source>
</evidence>
<dbReference type="InterPro" id="IPR018108">
    <property type="entry name" value="MCP_transmembrane"/>
</dbReference>
<dbReference type="GO" id="GO:0071913">
    <property type="term" value="F:citrate secondary active transmembrane transporter activity"/>
    <property type="evidence" value="ECO:0007669"/>
    <property type="project" value="TreeGrafter"/>
</dbReference>
<evidence type="ECO:0008006" key="12">
    <source>
        <dbReference type="Google" id="ProtNLM"/>
    </source>
</evidence>
<dbReference type="RefSeq" id="XP_008874121.1">
    <property type="nucleotide sequence ID" value="XM_008875899.1"/>
</dbReference>
<evidence type="ECO:0000256" key="7">
    <source>
        <dbReference type="ARBA" id="ARBA00023128"/>
    </source>
</evidence>
<reference evidence="11" key="1">
    <citation type="submission" date="2013-12" db="EMBL/GenBank/DDBJ databases">
        <title>The Genome Sequence of Aphanomyces invadans NJM9701.</title>
        <authorList>
            <consortium name="The Broad Institute Genomics Platform"/>
            <person name="Russ C."/>
            <person name="Tyler B."/>
            <person name="van West P."/>
            <person name="Dieguez-Uribeondo J."/>
            <person name="Young S.K."/>
            <person name="Zeng Q."/>
            <person name="Gargeya S."/>
            <person name="Fitzgerald M."/>
            <person name="Abouelleil A."/>
            <person name="Alvarado L."/>
            <person name="Chapman S.B."/>
            <person name="Gainer-Dewar J."/>
            <person name="Goldberg J."/>
            <person name="Griggs A."/>
            <person name="Gujja S."/>
            <person name="Hansen M."/>
            <person name="Howarth C."/>
            <person name="Imamovic A."/>
            <person name="Ireland A."/>
            <person name="Larimer J."/>
            <person name="McCowan C."/>
            <person name="Murphy C."/>
            <person name="Pearson M."/>
            <person name="Poon T.W."/>
            <person name="Priest M."/>
            <person name="Roberts A."/>
            <person name="Saif S."/>
            <person name="Shea T."/>
            <person name="Sykes S."/>
            <person name="Wortman J."/>
            <person name="Nusbaum C."/>
            <person name="Birren B."/>
        </authorList>
    </citation>
    <scope>NUCLEOTIDE SEQUENCE [LARGE SCALE GENOMIC DNA]</scope>
    <source>
        <strain evidence="11">NJM9701</strain>
    </source>
</reference>
<dbReference type="VEuPathDB" id="FungiDB:H310_09744"/>
<dbReference type="SUPFAM" id="SSF103506">
    <property type="entry name" value="Mitochondrial carrier"/>
    <property type="match status" value="1"/>
</dbReference>
<evidence type="ECO:0000256" key="5">
    <source>
        <dbReference type="ARBA" id="ARBA00022737"/>
    </source>
</evidence>
<dbReference type="AlphaFoldDB" id="A0A024TTT7"/>
<evidence type="ECO:0000256" key="6">
    <source>
        <dbReference type="ARBA" id="ARBA00022989"/>
    </source>
</evidence>
<dbReference type="GO" id="GO:0031966">
    <property type="term" value="C:mitochondrial membrane"/>
    <property type="evidence" value="ECO:0007669"/>
    <property type="project" value="UniProtKB-SubCell"/>
</dbReference>
<dbReference type="EMBL" id="KI913973">
    <property type="protein sequence ID" value="ETV97413.1"/>
    <property type="molecule type" value="Genomic_DNA"/>
</dbReference>
<dbReference type="InterPro" id="IPR049563">
    <property type="entry name" value="TXTP-like"/>
</dbReference>
<keyword evidence="4 9" id="KW-0812">Transmembrane</keyword>
<keyword evidence="5" id="KW-0677">Repeat</keyword>
<feature type="repeat" description="Solcar" evidence="9">
    <location>
        <begin position="203"/>
        <end position="293"/>
    </location>
</feature>
<dbReference type="Gene3D" id="1.50.40.10">
    <property type="entry name" value="Mitochondrial carrier domain"/>
    <property type="match status" value="1"/>
</dbReference>
<evidence type="ECO:0000256" key="3">
    <source>
        <dbReference type="ARBA" id="ARBA00022448"/>
    </source>
</evidence>
<name>A0A024TTT7_9STRA</name>
<gene>
    <name evidence="11" type="ORF">H310_09744</name>
</gene>
<keyword evidence="7" id="KW-0496">Mitochondrion</keyword>
<comment type="subcellular location">
    <subcellularLocation>
        <location evidence="1">Mitochondrion membrane</location>
        <topology evidence="1">Multi-pass membrane protein</topology>
    </subcellularLocation>
</comment>
<dbReference type="eggNOG" id="KOG0754">
    <property type="taxonomic scope" value="Eukaryota"/>
</dbReference>
<keyword evidence="8 9" id="KW-0472">Membrane</keyword>
<protein>
    <recommendedName>
        <fullName evidence="12">Mitochondrial Carrier (MC) Family</fullName>
    </recommendedName>
</protein>
<dbReference type="GO" id="GO:0006843">
    <property type="term" value="P:mitochondrial citrate transmembrane transport"/>
    <property type="evidence" value="ECO:0007669"/>
    <property type="project" value="TreeGrafter"/>
</dbReference>
<dbReference type="GeneID" id="20086794"/>
<evidence type="ECO:0000256" key="8">
    <source>
        <dbReference type="ARBA" id="ARBA00023136"/>
    </source>
</evidence>